<sequence>MWGRTTDDRRVGPVTDNGRSAKNGEEDFNYWTRDKLKNSGTFPGNPGHQATLALLHRALTGPSHTP</sequence>
<accession>E2A603</accession>
<gene>
    <name evidence="2" type="ORF">EAG_10665</name>
</gene>
<proteinExistence type="predicted"/>
<feature type="compositionally biased region" description="Basic and acidic residues" evidence="1">
    <location>
        <begin position="1"/>
        <end position="11"/>
    </location>
</feature>
<name>E2A603_CAMFO</name>
<reference evidence="2 3" key="1">
    <citation type="journal article" date="2010" name="Science">
        <title>Genomic comparison of the ants Camponotus floridanus and Harpegnathos saltator.</title>
        <authorList>
            <person name="Bonasio R."/>
            <person name="Zhang G."/>
            <person name="Ye C."/>
            <person name="Mutti N.S."/>
            <person name="Fang X."/>
            <person name="Qin N."/>
            <person name="Donahue G."/>
            <person name="Yang P."/>
            <person name="Li Q."/>
            <person name="Li C."/>
            <person name="Zhang P."/>
            <person name="Huang Z."/>
            <person name="Berger S.L."/>
            <person name="Reinberg D."/>
            <person name="Wang J."/>
            <person name="Liebig J."/>
        </authorList>
    </citation>
    <scope>NUCLEOTIDE SEQUENCE [LARGE SCALE GENOMIC DNA]</scope>
    <source>
        <strain evidence="3">C129</strain>
    </source>
</reference>
<protein>
    <submittedName>
        <fullName evidence="2">Uncharacterized protein</fullName>
    </submittedName>
</protein>
<evidence type="ECO:0000256" key="1">
    <source>
        <dbReference type="SAM" id="MobiDB-lite"/>
    </source>
</evidence>
<organism evidence="3">
    <name type="scientific">Camponotus floridanus</name>
    <name type="common">Florida carpenter ant</name>
    <dbReference type="NCBI Taxonomy" id="104421"/>
    <lineage>
        <taxon>Eukaryota</taxon>
        <taxon>Metazoa</taxon>
        <taxon>Ecdysozoa</taxon>
        <taxon>Arthropoda</taxon>
        <taxon>Hexapoda</taxon>
        <taxon>Insecta</taxon>
        <taxon>Pterygota</taxon>
        <taxon>Neoptera</taxon>
        <taxon>Endopterygota</taxon>
        <taxon>Hymenoptera</taxon>
        <taxon>Apocrita</taxon>
        <taxon>Aculeata</taxon>
        <taxon>Formicoidea</taxon>
        <taxon>Formicidae</taxon>
        <taxon>Formicinae</taxon>
        <taxon>Camponotus</taxon>
    </lineage>
</organism>
<evidence type="ECO:0000313" key="2">
    <source>
        <dbReference type="EMBL" id="EFN71137.1"/>
    </source>
</evidence>
<dbReference type="AlphaFoldDB" id="E2A603"/>
<evidence type="ECO:0000313" key="3">
    <source>
        <dbReference type="Proteomes" id="UP000000311"/>
    </source>
</evidence>
<feature type="region of interest" description="Disordered" evidence="1">
    <location>
        <begin position="1"/>
        <end position="26"/>
    </location>
</feature>
<dbReference type="Proteomes" id="UP000000311">
    <property type="component" value="Unassembled WGS sequence"/>
</dbReference>
<dbReference type="EMBL" id="GL437091">
    <property type="protein sequence ID" value="EFN71137.1"/>
    <property type="molecule type" value="Genomic_DNA"/>
</dbReference>
<keyword evidence="3" id="KW-1185">Reference proteome</keyword>
<dbReference type="InParanoid" id="E2A603"/>